<feature type="compositionally biased region" description="Low complexity" evidence="1">
    <location>
        <begin position="567"/>
        <end position="580"/>
    </location>
</feature>
<feature type="compositionally biased region" description="Basic and acidic residues" evidence="1">
    <location>
        <begin position="553"/>
        <end position="563"/>
    </location>
</feature>
<evidence type="ECO:0000313" key="3">
    <source>
        <dbReference type="Proteomes" id="UP000008694"/>
    </source>
</evidence>
<dbReference type="PANTHER" id="PTHR36723:SF1">
    <property type="entry name" value="F22C12.19"/>
    <property type="match status" value="1"/>
</dbReference>
<feature type="compositionally biased region" description="Basic residues" evidence="1">
    <location>
        <begin position="541"/>
        <end position="552"/>
    </location>
</feature>
<evidence type="ECO:0000256" key="1">
    <source>
        <dbReference type="SAM" id="MobiDB-lite"/>
    </source>
</evidence>
<dbReference type="OrthoDB" id="755659at2759"/>
<feature type="region of interest" description="Disordered" evidence="1">
    <location>
        <begin position="355"/>
        <end position="400"/>
    </location>
</feature>
<proteinExistence type="predicted"/>
<organism evidence="3">
    <name type="scientific">Arabidopsis lyrata subsp. lyrata</name>
    <name type="common">Lyre-leaved rock-cress</name>
    <dbReference type="NCBI Taxonomy" id="81972"/>
    <lineage>
        <taxon>Eukaryota</taxon>
        <taxon>Viridiplantae</taxon>
        <taxon>Streptophyta</taxon>
        <taxon>Embryophyta</taxon>
        <taxon>Tracheophyta</taxon>
        <taxon>Spermatophyta</taxon>
        <taxon>Magnoliopsida</taxon>
        <taxon>eudicotyledons</taxon>
        <taxon>Gunneridae</taxon>
        <taxon>Pentapetalae</taxon>
        <taxon>rosids</taxon>
        <taxon>malvids</taxon>
        <taxon>Brassicales</taxon>
        <taxon>Brassicaceae</taxon>
        <taxon>Camelineae</taxon>
        <taxon>Arabidopsis</taxon>
    </lineage>
</organism>
<dbReference type="EMBL" id="GL348714">
    <property type="protein sequence ID" value="EFH64183.1"/>
    <property type="molecule type" value="Genomic_DNA"/>
</dbReference>
<dbReference type="Proteomes" id="UP000008694">
    <property type="component" value="Unassembled WGS sequence"/>
</dbReference>
<reference evidence="3" key="1">
    <citation type="journal article" date="2011" name="Nat. Genet.">
        <title>The Arabidopsis lyrata genome sequence and the basis of rapid genome size change.</title>
        <authorList>
            <person name="Hu T.T."/>
            <person name="Pattyn P."/>
            <person name="Bakker E.G."/>
            <person name="Cao J."/>
            <person name="Cheng J.-F."/>
            <person name="Clark R.M."/>
            <person name="Fahlgren N."/>
            <person name="Fawcett J.A."/>
            <person name="Grimwood J."/>
            <person name="Gundlach H."/>
            <person name="Haberer G."/>
            <person name="Hollister J.D."/>
            <person name="Ossowski S."/>
            <person name="Ottilar R.P."/>
            <person name="Salamov A.A."/>
            <person name="Schneeberger K."/>
            <person name="Spannagl M."/>
            <person name="Wang X."/>
            <person name="Yang L."/>
            <person name="Nasrallah M.E."/>
            <person name="Bergelson J."/>
            <person name="Carrington J.C."/>
            <person name="Gaut B.S."/>
            <person name="Schmutz J."/>
            <person name="Mayer K.F.X."/>
            <person name="Van de Peer Y."/>
            <person name="Grigoriev I.V."/>
            <person name="Nordborg M."/>
            <person name="Weigel D."/>
            <person name="Guo Y.-L."/>
        </authorList>
    </citation>
    <scope>NUCLEOTIDE SEQUENCE [LARGE SCALE GENOMIC DNA]</scope>
    <source>
        <strain evidence="3">cv. MN47</strain>
    </source>
</reference>
<sequence length="670" mass="72739">MDGLKISCPVDVSLPAKLMGSEGCGGGVRVSSNKADNNCEKARVSIGVNSSIERCSASINKKGAGSSGGGSDSSLWRKLMHSHDFVHDRLTKLRVDNSSEPQNGYSPIASPESAESPRKRGKLSRSSSNGTPRRTKLILLDETVSIPRDNDTKEICGQGSTSCLDKPFVVKQRTSCNGKRGDKRISKVPVRTFSTITSATGENAFFGAYGLKPAINDVTKLVEDLSLKNLLEGSYECPSLGKDKMKKLENTNDILLSVVKNVWSILPTKRPVQSQSSTELDTCLSRTLGSPPSSISATLLNGENIDNANALDGDLSSSSKDHCINSEIPSTPLSFPLCDAVDVLKRLGLPPSKDLDSLLQDASKPSQNSKNNLDQQRSAKQLPPRSGLPHFPWSQAFSGSSRTNSEAAKLVTGKTLCQGRWLRIANTTMSSPEGITDNFANLGSLTFNQNLVPPVLKQTIAGIKTSQTKFANITSCQCTGASVSTLQKASFVPKEPEGSPDVQDDALSCPLLLEAARTLCDIAVQSANHINPNGILRWPKKLSQKSMKARKSKLIEKPLERHGTTVSSLDLNSSNNNNNKNHVRKDSAAEHNHHHHHHHFPKPSKRLKLSTMENKKRSFPSSSSSPIESDRKHSSSSKFKNHSRMMLPPPPPTRTLQKSSMYPQKARKFP</sequence>
<feature type="region of interest" description="Disordered" evidence="1">
    <location>
        <begin position="541"/>
        <end position="670"/>
    </location>
</feature>
<keyword evidence="3" id="KW-1185">Reference proteome</keyword>
<dbReference type="AlphaFoldDB" id="D7KSW2"/>
<name>D7KSW2_ARALL</name>
<accession>D7KSW2</accession>
<evidence type="ECO:0000313" key="2">
    <source>
        <dbReference type="EMBL" id="EFH64183.1"/>
    </source>
</evidence>
<feature type="compositionally biased region" description="Polar residues" evidence="1">
    <location>
        <begin position="363"/>
        <end position="379"/>
    </location>
</feature>
<dbReference type="STRING" id="81972.D7KSW2"/>
<gene>
    <name evidence="2" type="ORF">ARALYDRAFT_474950</name>
</gene>
<protein>
    <submittedName>
        <fullName evidence="2">Uncharacterized protein</fullName>
    </submittedName>
</protein>
<dbReference type="eggNOG" id="ENOG502QVBJ">
    <property type="taxonomic scope" value="Eukaryota"/>
</dbReference>
<dbReference type="Gramene" id="fgenesh2_kg.2__80__AT1G64050.1">
    <property type="protein sequence ID" value="fgenesh2_kg.2__80__AT1G64050.1"/>
    <property type="gene ID" value="fgenesh2_kg.2__80__AT1G64050.1"/>
</dbReference>
<dbReference type="HOGENOM" id="CLU_025239_0_0_1"/>
<feature type="region of interest" description="Disordered" evidence="1">
    <location>
        <begin position="95"/>
        <end position="136"/>
    </location>
</feature>
<dbReference type="PANTHER" id="PTHR36723">
    <property type="entry name" value="F22C12.19"/>
    <property type="match status" value="1"/>
</dbReference>
<feature type="compositionally biased region" description="Basic residues" evidence="1">
    <location>
        <begin position="592"/>
        <end position="608"/>
    </location>
</feature>